<name>A0A6J4IKK2_9CHLR</name>
<dbReference type="AlphaFoldDB" id="A0A6J4IKK2"/>
<accession>A0A6J4IKK2</accession>
<dbReference type="InterPro" id="IPR029052">
    <property type="entry name" value="Metallo-depent_PP-like"/>
</dbReference>
<feature type="non-terminal residue" evidence="1">
    <location>
        <position position="1"/>
    </location>
</feature>
<evidence type="ECO:0000313" key="1">
    <source>
        <dbReference type="EMBL" id="CAA9252781.1"/>
    </source>
</evidence>
<dbReference type="SUPFAM" id="SSF56300">
    <property type="entry name" value="Metallo-dependent phosphatases"/>
    <property type="match status" value="1"/>
</dbReference>
<dbReference type="Gene3D" id="3.60.21.10">
    <property type="match status" value="1"/>
</dbReference>
<gene>
    <name evidence="1" type="ORF">AVDCRST_MAG93-1835</name>
</gene>
<sequence length="57" mass="6255">PRAAYAVLETTTRRIELRRVAYDVAAAVAAIETSGMPPAISSLIRYAVRRIEEVPNV</sequence>
<dbReference type="EMBL" id="CADCTR010000623">
    <property type="protein sequence ID" value="CAA9252781.1"/>
    <property type="molecule type" value="Genomic_DNA"/>
</dbReference>
<proteinExistence type="predicted"/>
<reference evidence="1" key="1">
    <citation type="submission" date="2020-02" db="EMBL/GenBank/DDBJ databases">
        <authorList>
            <person name="Meier V. D."/>
        </authorList>
    </citation>
    <scope>NUCLEOTIDE SEQUENCE</scope>
    <source>
        <strain evidence="1">AVDCRST_MAG93</strain>
    </source>
</reference>
<protein>
    <submittedName>
        <fullName evidence="1">Uncharacterized protein</fullName>
    </submittedName>
</protein>
<organism evidence="1">
    <name type="scientific">uncultured Chloroflexia bacterium</name>
    <dbReference type="NCBI Taxonomy" id="1672391"/>
    <lineage>
        <taxon>Bacteria</taxon>
        <taxon>Bacillati</taxon>
        <taxon>Chloroflexota</taxon>
        <taxon>Chloroflexia</taxon>
        <taxon>environmental samples</taxon>
    </lineage>
</organism>